<name>Q8GF67_PHOLU</name>
<dbReference type="InterPro" id="IPR000792">
    <property type="entry name" value="Tscrpt_reg_LuxR_C"/>
</dbReference>
<reference evidence="3" key="1">
    <citation type="journal article" date="2001" name="Trends Microbiol.">
        <title>The tc genes of Photorhabdus: a growing family.</title>
        <authorList>
            <person name="Waterfield N.R."/>
            <person name="Bowen D.J."/>
            <person name="Fetherston J.D."/>
            <person name="Perry R.D."/>
            <person name="ffrench-Constant R.H."/>
        </authorList>
    </citation>
    <scope>NUCLEOTIDE SEQUENCE</scope>
    <source>
        <strain evidence="3">W14</strain>
    </source>
</reference>
<accession>Q8GF67</accession>
<organism evidence="3">
    <name type="scientific">Photorhabdus luminescens</name>
    <name type="common">Xenorhabdus luminescens</name>
    <dbReference type="NCBI Taxonomy" id="29488"/>
    <lineage>
        <taxon>Bacteria</taxon>
        <taxon>Pseudomonadati</taxon>
        <taxon>Pseudomonadota</taxon>
        <taxon>Gammaproteobacteria</taxon>
        <taxon>Enterobacterales</taxon>
        <taxon>Morganellaceae</taxon>
        <taxon>Photorhabdus</taxon>
    </lineage>
</organism>
<dbReference type="Gene3D" id="1.10.10.10">
    <property type="entry name" value="Winged helix-like DNA-binding domain superfamily/Winged helix DNA-binding domain"/>
    <property type="match status" value="1"/>
</dbReference>
<evidence type="ECO:0000313" key="3">
    <source>
        <dbReference type="EMBL" id="AAO17234.1"/>
    </source>
</evidence>
<feature type="domain" description="HTH luxR-type" evidence="2">
    <location>
        <begin position="208"/>
        <end position="273"/>
    </location>
</feature>
<dbReference type="InterPro" id="IPR036388">
    <property type="entry name" value="WH-like_DNA-bd_sf"/>
</dbReference>
<dbReference type="Pfam" id="PF00196">
    <property type="entry name" value="GerE"/>
    <property type="match status" value="1"/>
</dbReference>
<dbReference type="GO" id="GO:0006355">
    <property type="term" value="P:regulation of DNA-templated transcription"/>
    <property type="evidence" value="ECO:0007669"/>
    <property type="project" value="InterPro"/>
</dbReference>
<dbReference type="CDD" id="cd06170">
    <property type="entry name" value="LuxR_C_like"/>
    <property type="match status" value="1"/>
</dbReference>
<dbReference type="InterPro" id="IPR013656">
    <property type="entry name" value="PAS_4"/>
</dbReference>
<sequence length="292" mass="33883">MRSITVVTMSLGFFLKSHILLQNPLNSKKGSFVSYPIWKLLQFYCLIMMDKIMKDKTMSFSVNKDLDVHSKSFDAFISYMENCNEFWYIKDKESRFIYMNDYGLHHSGLPKGFNVEGKLDSECPVYWSEVADIIQSNDHRVMEEKKVIPTLITFMYGGRDKIIQPFMADVTPLIKDGESIGVVGRAKKLEFFSMYHMEINKPPESLSFGNPTEIFTDREFDIIFFALQSLSAKDIARKLGISYRTVQSRLQFIYQKIGINSLSQLKEYCRGKGYDNYAPTRFINPNPYIPLV</sequence>
<evidence type="ECO:0000259" key="2">
    <source>
        <dbReference type="PROSITE" id="PS50043"/>
    </source>
</evidence>
<keyword evidence="1" id="KW-0238">DNA-binding</keyword>
<protein>
    <submittedName>
        <fullName evidence="3">Orf80</fullName>
    </submittedName>
</protein>
<dbReference type="GO" id="GO:0003677">
    <property type="term" value="F:DNA binding"/>
    <property type="evidence" value="ECO:0007669"/>
    <property type="project" value="UniProtKB-KW"/>
</dbReference>
<dbReference type="InterPro" id="IPR016032">
    <property type="entry name" value="Sig_transdc_resp-reg_C-effctor"/>
</dbReference>
<gene>
    <name evidence="3" type="primary">orf80</name>
</gene>
<evidence type="ECO:0000256" key="1">
    <source>
        <dbReference type="ARBA" id="ARBA00023125"/>
    </source>
</evidence>
<reference evidence="3" key="2">
    <citation type="journal article" date="2002" name="Trends Microbiol.">
        <title>Genomic islands in Photorhabdus.</title>
        <authorList>
            <person name="Waterfield N.R."/>
            <person name="Daborn P.J."/>
            <person name="ffrench-Constant R.H."/>
        </authorList>
    </citation>
    <scope>NUCLEOTIDE SEQUENCE</scope>
    <source>
        <strain evidence="3">W14</strain>
    </source>
</reference>
<dbReference type="EMBL" id="AF346500">
    <property type="protein sequence ID" value="AAO17234.1"/>
    <property type="molecule type" value="Genomic_DNA"/>
</dbReference>
<proteinExistence type="predicted"/>
<dbReference type="AlphaFoldDB" id="Q8GF67"/>
<dbReference type="SMART" id="SM00421">
    <property type="entry name" value="HTH_LUXR"/>
    <property type="match status" value="1"/>
</dbReference>
<dbReference type="Pfam" id="PF08448">
    <property type="entry name" value="PAS_4"/>
    <property type="match status" value="1"/>
</dbReference>
<dbReference type="PROSITE" id="PS50043">
    <property type="entry name" value="HTH_LUXR_2"/>
    <property type="match status" value="1"/>
</dbReference>
<dbReference type="SUPFAM" id="SSF46894">
    <property type="entry name" value="C-terminal effector domain of the bipartite response regulators"/>
    <property type="match status" value="1"/>
</dbReference>